<evidence type="ECO:0000313" key="3">
    <source>
        <dbReference type="Proteomes" id="UP000612055"/>
    </source>
</evidence>
<keyword evidence="3" id="KW-1185">Reference proteome</keyword>
<feature type="region of interest" description="Disordered" evidence="1">
    <location>
        <begin position="1"/>
        <end position="24"/>
    </location>
</feature>
<dbReference type="AlphaFoldDB" id="A0A836C1C9"/>
<protein>
    <submittedName>
        <fullName evidence="2">Uncharacterized protein</fullName>
    </submittedName>
</protein>
<sequence length="93" mass="10533">MFVREEAPQRTTKKQFGLDVSGKKDHMLGTHATVRSEYVDPPPKKKVPIEQLQQARNLETHYIKSKKIAEALKERETGSHIYAAGEGWGTDGR</sequence>
<dbReference type="EMBL" id="JAEHOE010000024">
    <property type="protein sequence ID" value="KAG2495478.1"/>
    <property type="molecule type" value="Genomic_DNA"/>
</dbReference>
<comment type="caution">
    <text evidence="2">The sequence shown here is derived from an EMBL/GenBank/DDBJ whole genome shotgun (WGS) entry which is preliminary data.</text>
</comment>
<accession>A0A836C1C9</accession>
<dbReference type="OrthoDB" id="10346251at2759"/>
<reference evidence="2" key="1">
    <citation type="journal article" date="2020" name="bioRxiv">
        <title>Comparative genomics of Chlamydomonas.</title>
        <authorList>
            <person name="Craig R.J."/>
            <person name="Hasan A.R."/>
            <person name="Ness R.W."/>
            <person name="Keightley P.D."/>
        </authorList>
    </citation>
    <scope>NUCLEOTIDE SEQUENCE</scope>
    <source>
        <strain evidence="2">CCAP 11/70</strain>
    </source>
</reference>
<gene>
    <name evidence="2" type="ORF">HYH03_006423</name>
</gene>
<organism evidence="2 3">
    <name type="scientific">Edaphochlamys debaryana</name>
    <dbReference type="NCBI Taxonomy" id="47281"/>
    <lineage>
        <taxon>Eukaryota</taxon>
        <taxon>Viridiplantae</taxon>
        <taxon>Chlorophyta</taxon>
        <taxon>core chlorophytes</taxon>
        <taxon>Chlorophyceae</taxon>
        <taxon>CS clade</taxon>
        <taxon>Chlamydomonadales</taxon>
        <taxon>Chlamydomonadales incertae sedis</taxon>
        <taxon>Edaphochlamys</taxon>
    </lineage>
</organism>
<evidence type="ECO:0000313" key="2">
    <source>
        <dbReference type="EMBL" id="KAG2495478.1"/>
    </source>
</evidence>
<name>A0A836C1C9_9CHLO</name>
<evidence type="ECO:0000256" key="1">
    <source>
        <dbReference type="SAM" id="MobiDB-lite"/>
    </source>
</evidence>
<proteinExistence type="predicted"/>
<dbReference type="Proteomes" id="UP000612055">
    <property type="component" value="Unassembled WGS sequence"/>
</dbReference>